<dbReference type="EMBL" id="JAHRID010000002">
    <property type="protein sequence ID" value="MBV2128701.1"/>
    <property type="molecule type" value="Genomic_DNA"/>
</dbReference>
<dbReference type="PANTHER" id="PTHR22946">
    <property type="entry name" value="DIENELACTONE HYDROLASE DOMAIN-CONTAINING PROTEIN-RELATED"/>
    <property type="match status" value="1"/>
</dbReference>
<evidence type="ECO:0000313" key="3">
    <source>
        <dbReference type="Proteomes" id="UP000704611"/>
    </source>
</evidence>
<gene>
    <name evidence="2" type="ORF">KQY15_06290</name>
</gene>
<keyword evidence="2" id="KW-0378">Hydrolase</keyword>
<dbReference type="Proteomes" id="UP000704611">
    <property type="component" value="Unassembled WGS sequence"/>
</dbReference>
<proteinExistence type="predicted"/>
<sequence length="380" mass="42147">MRLITLFSGLLAATLSALALAGSVMKDSPLPDFYQQLQQQQDYPASWAAGNFATPALWRANGRELLRKSLLWPAEETDFAPMLEKTEQRQGYQAELWSVQLTSYSRIKLLLLRPALSEPLPAVLLLHDHGARFDIGKEKMIRPFADDPKLARALQWSERYFSGNFIGDELAKQGYLVVAADTLGWSDRGPMEFSQQQALASNFFLMGRSLAGMAAYEDLQLVHFIRQLPAVDNMRVSALGFSMGAFRAWQLAALTDDIKAAVAVAWLNRYQHLLVPGNNILSGQSAFYMLHPGLAGQLDIPDVASLAAPKAMLFINGGKDKLMPAAGVTDAYQRMAEVWQAYAAPEALSTKLWPQLGHEFNAEQQQLAYSWLAQQLQSAK</sequence>
<dbReference type="Pfam" id="PF12715">
    <property type="entry name" value="Abhydrolase_7"/>
    <property type="match status" value="1"/>
</dbReference>
<feature type="chain" id="PRO_5046072123" evidence="1">
    <location>
        <begin position="22"/>
        <end position="380"/>
    </location>
</feature>
<keyword evidence="1" id="KW-0732">Signal</keyword>
<reference evidence="2 3" key="1">
    <citation type="submission" date="2021-06" db="EMBL/GenBank/DDBJ databases">
        <title>Rheinheimera indica sp. nov., isolated from deep-sea sediment.</title>
        <authorList>
            <person name="Wang Z."/>
            <person name="Zhang X.-Y."/>
        </authorList>
    </citation>
    <scope>NUCLEOTIDE SEQUENCE [LARGE SCALE GENOMIC DNA]</scope>
    <source>
        <strain evidence="2 3">SM2107</strain>
    </source>
</reference>
<dbReference type="GO" id="GO:0016787">
    <property type="term" value="F:hydrolase activity"/>
    <property type="evidence" value="ECO:0007669"/>
    <property type="project" value="UniProtKB-KW"/>
</dbReference>
<evidence type="ECO:0000256" key="1">
    <source>
        <dbReference type="SAM" id="SignalP"/>
    </source>
</evidence>
<comment type="caution">
    <text evidence="2">The sequence shown here is derived from an EMBL/GenBank/DDBJ whole genome shotgun (WGS) entry which is preliminary data.</text>
</comment>
<dbReference type="RefSeq" id="WP_217668312.1">
    <property type="nucleotide sequence ID" value="NZ_JAHRID010000002.1"/>
</dbReference>
<protein>
    <submittedName>
        <fullName evidence="2">Alpha/beta hydrolase family protein</fullName>
    </submittedName>
</protein>
<keyword evidence="3" id="KW-1185">Reference proteome</keyword>
<accession>A0ABS6MIQ9</accession>
<organism evidence="2 3">
    <name type="scientific">Arsukibacterium indicum</name>
    <dbReference type="NCBI Taxonomy" id="2848612"/>
    <lineage>
        <taxon>Bacteria</taxon>
        <taxon>Pseudomonadati</taxon>
        <taxon>Pseudomonadota</taxon>
        <taxon>Gammaproteobacteria</taxon>
        <taxon>Chromatiales</taxon>
        <taxon>Chromatiaceae</taxon>
        <taxon>Arsukibacterium</taxon>
    </lineage>
</organism>
<dbReference type="InterPro" id="IPR025890">
    <property type="entry name" value="Abhydrolase_bac"/>
</dbReference>
<name>A0ABS6MIQ9_9GAMM</name>
<dbReference type="InterPro" id="IPR050261">
    <property type="entry name" value="FrsA_esterase"/>
</dbReference>
<evidence type="ECO:0000313" key="2">
    <source>
        <dbReference type="EMBL" id="MBV2128701.1"/>
    </source>
</evidence>
<dbReference type="PANTHER" id="PTHR22946:SF0">
    <property type="entry name" value="DIENELACTONE HYDROLASE DOMAIN-CONTAINING PROTEIN"/>
    <property type="match status" value="1"/>
</dbReference>
<feature type="signal peptide" evidence="1">
    <location>
        <begin position="1"/>
        <end position="21"/>
    </location>
</feature>